<reference evidence="3 4" key="1">
    <citation type="submission" date="2020-04" db="EMBL/GenBank/DDBJ databases">
        <title>Genome sequencing of novel species.</title>
        <authorList>
            <person name="Heo J."/>
            <person name="Kim S.-J."/>
            <person name="Kim J.-S."/>
            <person name="Hong S.-B."/>
            <person name="Kwon S.-W."/>
        </authorList>
    </citation>
    <scope>NUCLEOTIDE SEQUENCE [LARGE SCALE GENOMIC DNA]</scope>
    <source>
        <strain evidence="3 4">CJU-R4</strain>
    </source>
</reference>
<protein>
    <submittedName>
        <fullName evidence="3">PorT family protein</fullName>
    </submittedName>
</protein>
<dbReference type="EMBL" id="CP051677">
    <property type="protein sequence ID" value="QJD77988.1"/>
    <property type="molecule type" value="Genomic_DNA"/>
</dbReference>
<keyword evidence="1" id="KW-0732">Signal</keyword>
<dbReference type="Proteomes" id="UP000501128">
    <property type="component" value="Chromosome"/>
</dbReference>
<dbReference type="Pfam" id="PF13568">
    <property type="entry name" value="OMP_b-brl_2"/>
    <property type="match status" value="1"/>
</dbReference>
<keyword evidence="4" id="KW-1185">Reference proteome</keyword>
<evidence type="ECO:0000259" key="2">
    <source>
        <dbReference type="Pfam" id="PF13568"/>
    </source>
</evidence>
<feature type="chain" id="PRO_5029446020" evidence="1">
    <location>
        <begin position="25"/>
        <end position="399"/>
    </location>
</feature>
<feature type="domain" description="Outer membrane protein beta-barrel" evidence="2">
    <location>
        <begin position="245"/>
        <end position="368"/>
    </location>
</feature>
<evidence type="ECO:0000313" key="4">
    <source>
        <dbReference type="Proteomes" id="UP000501128"/>
    </source>
</evidence>
<sequence length="399" mass="44430">MINVFMNRLAIVIGLLMTGGAAVAQVSSSYRFELEAGGGLIRLPNVDYNGWSAKQQLTTYIKPRLGVSVGINWAGASNIAPLSYLPDQYGLPNPARLNEFYVRSDRMLDLSAVVLPVLTRYHQVSIRVGISAYRSSTTQVDSLIYYDPRDRSNYETVLHQRTTDRLSPLLGVGYDYRLSNRWSVGAYATAYLNAPDRQTASTFGLRTAYRFNVSADSLGLASIDKGAIRTGIRLAGNVSASNGRTVADFYRLRGIGGLWAEVPLSLTWQFRAELNYAQRSAQTDEVRTGRVRFLPGSNNRNYLEIPLLFRNEVAYKWHLYIGPYFATLLNGRAESDGKPVAVVPHSVVGVIVGADYQLSDRFSVDVRYQRDMVQLSSRPYGGLHGFQLGINWAFQRSNP</sequence>
<name>A0A7L5DNE4_9BACT</name>
<feature type="signal peptide" evidence="1">
    <location>
        <begin position="1"/>
        <end position="24"/>
    </location>
</feature>
<evidence type="ECO:0000313" key="3">
    <source>
        <dbReference type="EMBL" id="QJD77988.1"/>
    </source>
</evidence>
<dbReference type="AlphaFoldDB" id="A0A7L5DNE4"/>
<dbReference type="InterPro" id="IPR025665">
    <property type="entry name" value="Beta-barrel_OMP_2"/>
</dbReference>
<dbReference type="Gene3D" id="2.40.160.20">
    <property type="match status" value="1"/>
</dbReference>
<dbReference type="KEGG" id="srho:HH216_05800"/>
<dbReference type="SUPFAM" id="SSF56925">
    <property type="entry name" value="OMPA-like"/>
    <property type="match status" value="1"/>
</dbReference>
<organism evidence="3 4">
    <name type="scientific">Spirosoma rhododendri</name>
    <dbReference type="NCBI Taxonomy" id="2728024"/>
    <lineage>
        <taxon>Bacteria</taxon>
        <taxon>Pseudomonadati</taxon>
        <taxon>Bacteroidota</taxon>
        <taxon>Cytophagia</taxon>
        <taxon>Cytophagales</taxon>
        <taxon>Cytophagaceae</taxon>
        <taxon>Spirosoma</taxon>
    </lineage>
</organism>
<accession>A0A7L5DNE4</accession>
<dbReference type="InterPro" id="IPR011250">
    <property type="entry name" value="OMP/PagP_B-barrel"/>
</dbReference>
<dbReference type="RefSeq" id="WP_169549932.1">
    <property type="nucleotide sequence ID" value="NZ_CP051677.1"/>
</dbReference>
<proteinExistence type="predicted"/>
<evidence type="ECO:0000256" key="1">
    <source>
        <dbReference type="SAM" id="SignalP"/>
    </source>
</evidence>
<gene>
    <name evidence="3" type="ORF">HH216_05800</name>
</gene>